<evidence type="ECO:0000313" key="3">
    <source>
        <dbReference type="Proteomes" id="UP000643610"/>
    </source>
</evidence>
<comment type="caution">
    <text evidence="2">The sequence shown here is derived from an EMBL/GenBank/DDBJ whole genome shotgun (WGS) entry which is preliminary data.</text>
</comment>
<dbReference type="Proteomes" id="UP000643610">
    <property type="component" value="Unassembled WGS sequence"/>
</dbReference>
<feature type="domain" description="YdhG-like" evidence="1">
    <location>
        <begin position="29"/>
        <end position="122"/>
    </location>
</feature>
<dbReference type="SUPFAM" id="SSF159888">
    <property type="entry name" value="YdhG-like"/>
    <property type="match status" value="1"/>
</dbReference>
<dbReference type="Pfam" id="PF08818">
    <property type="entry name" value="DUF1801"/>
    <property type="match status" value="1"/>
</dbReference>
<organism evidence="2 3">
    <name type="scientific">Undibacterium amnicola</name>
    <dbReference type="NCBI Taxonomy" id="1834038"/>
    <lineage>
        <taxon>Bacteria</taxon>
        <taxon>Pseudomonadati</taxon>
        <taxon>Pseudomonadota</taxon>
        <taxon>Betaproteobacteria</taxon>
        <taxon>Burkholderiales</taxon>
        <taxon>Oxalobacteraceae</taxon>
        <taxon>Undibacterium</taxon>
    </lineage>
</organism>
<protein>
    <submittedName>
        <fullName evidence="2">DUF1801 domain-containing protein</fullName>
    </submittedName>
</protein>
<dbReference type="EMBL" id="JACOFU010000002">
    <property type="protein sequence ID" value="MBC3831445.1"/>
    <property type="molecule type" value="Genomic_DNA"/>
</dbReference>
<dbReference type="InterPro" id="IPR014922">
    <property type="entry name" value="YdhG-like"/>
</dbReference>
<evidence type="ECO:0000313" key="2">
    <source>
        <dbReference type="EMBL" id="MBC3831445.1"/>
    </source>
</evidence>
<name>A0ABR6XPM9_9BURK</name>
<dbReference type="RefSeq" id="WP_186890439.1">
    <property type="nucleotide sequence ID" value="NZ_JACOFU010000002.1"/>
</dbReference>
<proteinExistence type="predicted"/>
<gene>
    <name evidence="2" type="ORF">H8K33_07985</name>
</gene>
<sequence length="129" mass="14616">MSKNTNEAENRVTLFLQDLSLTNSAHYELVQTIRKKILNVNKSNDVVIKEEVKYGGILFAEEEAFCGIFVYANHVSLEFGEGANLPDQFGVLEGKGKFRRHIKLVTIADIESKHLMHYVKLAHQHSLST</sequence>
<keyword evidence="3" id="KW-1185">Reference proteome</keyword>
<evidence type="ECO:0000259" key="1">
    <source>
        <dbReference type="Pfam" id="PF08818"/>
    </source>
</evidence>
<accession>A0ABR6XPM9</accession>
<reference evidence="2 3" key="1">
    <citation type="submission" date="2020-08" db="EMBL/GenBank/DDBJ databases">
        <title>Novel species isolated from subtropical streams in China.</title>
        <authorList>
            <person name="Lu H."/>
        </authorList>
    </citation>
    <scope>NUCLEOTIDE SEQUENCE [LARGE SCALE GENOMIC DNA]</scope>
    <source>
        <strain evidence="2 3">KCTC 52442</strain>
    </source>
</reference>